<proteinExistence type="predicted"/>
<protein>
    <submittedName>
        <fullName evidence="1">Uncharacterized protein</fullName>
    </submittedName>
</protein>
<sequence>MRELGINIDGVIASAQKLRGRKDSPMHENLKDKNLEWMVLGREYFRILGEPPRDEVQGKPQSIKQALADGLGDNSEEFQNFVSEVAISFGVNVMLMKERMVHLLSEKFGIDYKYLAEMAAGSEILKNTDIDLSPALGPHQIEHPYFEAMEKQLLESGLTRREVRKAIHDIIGKEMNSPPTNSNTNRDHSLQVFSLLPRRQRLHTAKKQTNRTPFARIVM</sequence>
<accession>A0ACC0W9P9</accession>
<gene>
    <name evidence="1" type="ORF">PsorP6_007850</name>
</gene>
<reference evidence="1 2" key="1">
    <citation type="journal article" date="2022" name="bioRxiv">
        <title>The genome of the oomycete Peronosclerospora sorghi, a cosmopolitan pathogen of maize and sorghum, is inflated with dispersed pseudogenes.</title>
        <authorList>
            <person name="Fletcher K."/>
            <person name="Martin F."/>
            <person name="Isakeit T."/>
            <person name="Cavanaugh K."/>
            <person name="Magill C."/>
            <person name="Michelmore R."/>
        </authorList>
    </citation>
    <scope>NUCLEOTIDE SEQUENCE [LARGE SCALE GENOMIC DNA]</scope>
    <source>
        <strain evidence="1">P6</strain>
    </source>
</reference>
<evidence type="ECO:0000313" key="2">
    <source>
        <dbReference type="Proteomes" id="UP001163321"/>
    </source>
</evidence>
<dbReference type="EMBL" id="CM047582">
    <property type="protein sequence ID" value="KAI9915489.1"/>
    <property type="molecule type" value="Genomic_DNA"/>
</dbReference>
<dbReference type="Proteomes" id="UP001163321">
    <property type="component" value="Chromosome 3"/>
</dbReference>
<keyword evidence="2" id="KW-1185">Reference proteome</keyword>
<evidence type="ECO:0000313" key="1">
    <source>
        <dbReference type="EMBL" id="KAI9915489.1"/>
    </source>
</evidence>
<name>A0ACC0W9P9_9STRA</name>
<comment type="caution">
    <text evidence="1">The sequence shown here is derived from an EMBL/GenBank/DDBJ whole genome shotgun (WGS) entry which is preliminary data.</text>
</comment>
<organism evidence="1 2">
    <name type="scientific">Peronosclerospora sorghi</name>
    <dbReference type="NCBI Taxonomy" id="230839"/>
    <lineage>
        <taxon>Eukaryota</taxon>
        <taxon>Sar</taxon>
        <taxon>Stramenopiles</taxon>
        <taxon>Oomycota</taxon>
        <taxon>Peronosporomycetes</taxon>
        <taxon>Peronosporales</taxon>
        <taxon>Peronosporaceae</taxon>
        <taxon>Peronosclerospora</taxon>
    </lineage>
</organism>